<dbReference type="KEGG" id="cpf:CPF_1168"/>
<dbReference type="InterPro" id="IPR052926">
    <property type="entry name" value="Metallo-beta-lactamase_dom"/>
</dbReference>
<reference evidence="2 3" key="1">
    <citation type="journal article" date="2006" name="Genome Res.">
        <title>Skewed genomic variability in strains of the toxigenic bacterial pathogen, Clostridium perfringens.</title>
        <authorList>
            <person name="Myers G.S."/>
            <person name="Rasko D.A."/>
            <person name="Cheung J.K."/>
            <person name="Ravel J."/>
            <person name="Seshadri R."/>
            <person name="Deboy R.T."/>
            <person name="Ren Q."/>
            <person name="Varga J."/>
            <person name="Awad M.M."/>
            <person name="Brinkac L.M."/>
            <person name="Daugherty S.C."/>
            <person name="Haft D.H."/>
            <person name="Dodson R.J."/>
            <person name="Madupu R."/>
            <person name="Nelson W.C."/>
            <person name="Rosovitz M.J."/>
            <person name="Sullivan S.A."/>
            <person name="Khouri H."/>
            <person name="Dimitrov G.I."/>
            <person name="Watkins K.L."/>
            <person name="Mulligan S."/>
            <person name="Benton J."/>
            <person name="Radune D."/>
            <person name="Fisher D.J."/>
            <person name="Atkins H.S."/>
            <person name="Hiscox T."/>
            <person name="Jost B.H."/>
            <person name="Billington S.J."/>
            <person name="Songer J.G."/>
            <person name="McClane B.A."/>
            <person name="Titball R.W."/>
            <person name="Rood J.I."/>
            <person name="Melville S.B."/>
            <person name="Paulsen I.T."/>
        </authorList>
    </citation>
    <scope>NUCLEOTIDE SEQUENCE [LARGE SCALE GENOMIC DNA]</scope>
    <source>
        <strain evidence="3">ATCC 13124 / DSM 756 / JCM 1290 / NCIMB 6125 / NCTC 8237 / S 107 / Type A</strain>
    </source>
</reference>
<evidence type="ECO:0000313" key="2">
    <source>
        <dbReference type="EMBL" id="ABG84468.1"/>
    </source>
</evidence>
<dbReference type="HOGENOM" id="CLU_036012_0_0_9"/>
<sequence>MSKLRITTLVENTKISDEYENKHGLSFHIETEKHNILFDLGPKNTFLTNAKKLNINLEEVDIVVISHGHNDHGGGLEEFLKINNKAKVYIHKDAFNEYYSMAGIFKKYIGLDKELKKNPRIILTEGDMKIDDELYLFSVVENRHKVSKFNKVLYKRVDGMYLEDDFVHEQSLIITENNKNVLMGGCAHNDIRNIIDKAEVIIGKDLDYVISGFHIFNPSTGISESDLFINTLGDNLNKRNTKFYTCHCTGMRAFKMLEEKLQDKIEYISTGQVLNI</sequence>
<dbReference type="PANTHER" id="PTHR13754">
    <property type="entry name" value="METALLO-BETA-LACTAMASE SUPERFAMILY PROTEIN"/>
    <property type="match status" value="1"/>
</dbReference>
<dbReference type="STRING" id="195103.CPF_1168"/>
<organism evidence="2 3">
    <name type="scientific">Clostridium perfringens (strain ATCC 13124 / DSM 756 / JCM 1290 / NCIMB 6125 / NCTC 8237 / Type A)</name>
    <dbReference type="NCBI Taxonomy" id="195103"/>
    <lineage>
        <taxon>Bacteria</taxon>
        <taxon>Bacillati</taxon>
        <taxon>Bacillota</taxon>
        <taxon>Clostridia</taxon>
        <taxon>Eubacteriales</taxon>
        <taxon>Clostridiaceae</taxon>
        <taxon>Clostridium</taxon>
    </lineage>
</organism>
<dbReference type="AlphaFoldDB" id="A0A0H2YTQ4"/>
<dbReference type="SUPFAM" id="SSF56281">
    <property type="entry name" value="Metallo-hydrolase/oxidoreductase"/>
    <property type="match status" value="1"/>
</dbReference>
<dbReference type="PaxDb" id="195103-CPF_1168"/>
<dbReference type="Gene3D" id="3.60.15.10">
    <property type="entry name" value="Ribonuclease Z/Hydroxyacylglutathione hydrolase-like"/>
    <property type="match status" value="1"/>
</dbReference>
<dbReference type="SMART" id="SM00849">
    <property type="entry name" value="Lactamase_B"/>
    <property type="match status" value="1"/>
</dbReference>
<dbReference type="InterPro" id="IPR001279">
    <property type="entry name" value="Metallo-B-lactamas"/>
</dbReference>
<name>A0A0H2YTQ4_CLOP1</name>
<feature type="domain" description="Metallo-beta-lactamase" evidence="1">
    <location>
        <begin position="23"/>
        <end position="213"/>
    </location>
</feature>
<dbReference type="InterPro" id="IPR041712">
    <property type="entry name" value="DHPS-like_MBL-fold"/>
</dbReference>
<dbReference type="eggNOG" id="COG1237">
    <property type="taxonomic scope" value="Bacteria"/>
</dbReference>
<dbReference type="Proteomes" id="UP000001823">
    <property type="component" value="Chromosome"/>
</dbReference>
<accession>A0A0H2YTQ4</accession>
<gene>
    <name evidence="2" type="ordered locus">CPF_1168</name>
</gene>
<dbReference type="Pfam" id="PF00753">
    <property type="entry name" value="Lactamase_B"/>
    <property type="match status" value="1"/>
</dbReference>
<dbReference type="EMBL" id="CP000246">
    <property type="protein sequence ID" value="ABG84468.1"/>
    <property type="molecule type" value="Genomic_DNA"/>
</dbReference>
<dbReference type="PANTHER" id="PTHR13754:SF13">
    <property type="entry name" value="METALLO-BETA-LACTAMASE SUPERFAMILY PROTEIN (AFU_ORTHOLOGUE AFUA_3G07630)"/>
    <property type="match status" value="1"/>
</dbReference>
<protein>
    <submittedName>
        <fullName evidence="2">Metallo-beta-lactamase family protein</fullName>
    </submittedName>
</protein>
<evidence type="ECO:0000259" key="1">
    <source>
        <dbReference type="SMART" id="SM00849"/>
    </source>
</evidence>
<proteinExistence type="predicted"/>
<dbReference type="InterPro" id="IPR036866">
    <property type="entry name" value="RibonucZ/Hydroxyglut_hydro"/>
</dbReference>
<dbReference type="CDD" id="cd07713">
    <property type="entry name" value="DHPS-like_MBL-fold"/>
    <property type="match status" value="1"/>
</dbReference>
<keyword evidence="3" id="KW-1185">Reference proteome</keyword>
<evidence type="ECO:0000313" key="3">
    <source>
        <dbReference type="Proteomes" id="UP000001823"/>
    </source>
</evidence>
<dbReference type="GO" id="GO:0016740">
    <property type="term" value="F:transferase activity"/>
    <property type="evidence" value="ECO:0007669"/>
    <property type="project" value="TreeGrafter"/>
</dbReference>